<organism evidence="1 4">
    <name type="scientific">Listeria monocytogenes</name>
    <dbReference type="NCBI Taxonomy" id="1639"/>
    <lineage>
        <taxon>Bacteria</taxon>
        <taxon>Bacillati</taxon>
        <taxon>Bacillota</taxon>
        <taxon>Bacilli</taxon>
        <taxon>Bacillales</taxon>
        <taxon>Listeriaceae</taxon>
        <taxon>Listeria</taxon>
    </lineage>
</organism>
<evidence type="ECO:0000313" key="2">
    <source>
        <dbReference type="EMBL" id="MCO38785.1"/>
    </source>
</evidence>
<sequence length="144" mass="16824">MNSDKTILIRAEMLQISQYVQIIKDIASTYPGLSIFKLTTFCYLKKIENGYYKSIYSNKNSKDLVFKGISQMTGKYEDFIQNIKYIVKALDILICNQIIYSENDLIYSNIQGQSPEPTDFLSRVIKESFLYTDRQFMKEVIHNV</sequence>
<reference evidence="2 3" key="2">
    <citation type="submission" date="2018-07" db="EMBL/GenBank/DDBJ databases">
        <authorList>
            <consortium name="GenomeTrakr: Next Generation Sequencing Network for Food Pathogen Tracability"/>
        </authorList>
    </citation>
    <scope>NUCLEOTIDE SEQUENCE [LARGE SCALE GENOMIC DNA]</scope>
    <source>
        <strain evidence="2 3">FDA00013213</strain>
    </source>
</reference>
<accession>A0A9P1X923</accession>
<dbReference type="EMBL" id="DAAHUJ010000001">
    <property type="protein sequence ID" value="HAB7362904.1"/>
    <property type="molecule type" value="Genomic_DNA"/>
</dbReference>
<reference evidence="1" key="3">
    <citation type="submission" date="2020-01" db="EMBL/GenBank/DDBJ databases">
        <authorList>
            <consortium name="NCBI Pathogen Detection Project"/>
        </authorList>
    </citation>
    <scope>NUCLEOTIDE SEQUENCE</scope>
    <source>
        <strain evidence="1">CFIAFB20160079</strain>
    </source>
</reference>
<evidence type="ECO:0000313" key="1">
    <source>
        <dbReference type="EMBL" id="HAB7362904.1"/>
    </source>
</evidence>
<dbReference type="Proteomes" id="UP000845014">
    <property type="component" value="Unassembled WGS sequence"/>
</dbReference>
<name>A0A9P1X923_LISMN</name>
<proteinExistence type="predicted"/>
<dbReference type="EMBL" id="RCRQ01000004">
    <property type="protein sequence ID" value="MCO38785.1"/>
    <property type="molecule type" value="Genomic_DNA"/>
</dbReference>
<dbReference type="Proteomes" id="UP000269407">
    <property type="component" value="Unassembled WGS sequence"/>
</dbReference>
<dbReference type="RefSeq" id="WP_045131476.1">
    <property type="nucleotide sequence ID" value="NZ_BAAFVE010000020.1"/>
</dbReference>
<reference evidence="1 4" key="1">
    <citation type="journal article" date="2018" name="Genome Biol.">
        <title>SKESA: strategic k-mer extension for scrupulous assemblies.</title>
        <authorList>
            <person name="Souvorov A."/>
            <person name="Agarwala R."/>
            <person name="Lipman D.J."/>
        </authorList>
    </citation>
    <scope>NUCLEOTIDE SEQUENCE [LARGE SCALE GENOMIC DNA]</scope>
    <source>
        <strain evidence="1 4">CFIAFB20160079</strain>
    </source>
</reference>
<evidence type="ECO:0000313" key="4">
    <source>
        <dbReference type="Proteomes" id="UP000845014"/>
    </source>
</evidence>
<comment type="caution">
    <text evidence="1">The sequence shown here is derived from an EMBL/GenBank/DDBJ whole genome shotgun (WGS) entry which is preliminary data.</text>
</comment>
<evidence type="ECO:0000313" key="3">
    <source>
        <dbReference type="Proteomes" id="UP000269407"/>
    </source>
</evidence>
<dbReference type="AlphaFoldDB" id="A0A9P1X923"/>
<gene>
    <name evidence="2" type="ORF">DOV25_09975</name>
    <name evidence="1" type="ORF">GYO01_02180</name>
</gene>
<protein>
    <submittedName>
        <fullName evidence="1">Uncharacterized protein</fullName>
    </submittedName>
</protein>